<dbReference type="AlphaFoldDB" id="A0A7S4BTV3"/>
<organism evidence="2">
    <name type="scientific">Chrysotila carterae</name>
    <name type="common">Marine alga</name>
    <name type="synonym">Syracosphaera carterae</name>
    <dbReference type="NCBI Taxonomy" id="13221"/>
    <lineage>
        <taxon>Eukaryota</taxon>
        <taxon>Haptista</taxon>
        <taxon>Haptophyta</taxon>
        <taxon>Prymnesiophyceae</taxon>
        <taxon>Isochrysidales</taxon>
        <taxon>Isochrysidaceae</taxon>
        <taxon>Chrysotila</taxon>
    </lineage>
</organism>
<sequence>MHVQLPLAVSYYAIEAVRLSFNASVMFIDMRRLERSFAASVEAAKVAFMAASGGASVAAQATGAAARNLPPSLQILQDEIDDLRAAEKGLRMRSRKLQLGAGAGAVGWIVLFLCPFLWNKATYIVCAQGVGHAFTYMTMADTLRTGLRGSIKYPIVQQV</sequence>
<evidence type="ECO:0000256" key="1">
    <source>
        <dbReference type="SAM" id="Phobius"/>
    </source>
</evidence>
<proteinExistence type="predicted"/>
<keyword evidence="1" id="KW-0812">Transmembrane</keyword>
<evidence type="ECO:0000313" key="2">
    <source>
        <dbReference type="EMBL" id="CAE0776267.1"/>
    </source>
</evidence>
<name>A0A7S4BTV3_CHRCT</name>
<gene>
    <name evidence="2" type="ORF">PCAR00345_LOCUS28903</name>
</gene>
<dbReference type="EMBL" id="HBIZ01045181">
    <property type="protein sequence ID" value="CAE0776267.1"/>
    <property type="molecule type" value="Transcribed_RNA"/>
</dbReference>
<accession>A0A7S4BTV3</accession>
<feature type="transmembrane region" description="Helical" evidence="1">
    <location>
        <begin position="97"/>
        <end position="118"/>
    </location>
</feature>
<keyword evidence="1" id="KW-1133">Transmembrane helix</keyword>
<keyword evidence="1" id="KW-0472">Membrane</keyword>
<protein>
    <submittedName>
        <fullName evidence="2">Uncharacterized protein</fullName>
    </submittedName>
</protein>
<reference evidence="2" key="1">
    <citation type="submission" date="2021-01" db="EMBL/GenBank/DDBJ databases">
        <authorList>
            <person name="Corre E."/>
            <person name="Pelletier E."/>
            <person name="Niang G."/>
            <person name="Scheremetjew M."/>
            <person name="Finn R."/>
            <person name="Kale V."/>
            <person name="Holt S."/>
            <person name="Cochrane G."/>
            <person name="Meng A."/>
            <person name="Brown T."/>
            <person name="Cohen L."/>
        </authorList>
    </citation>
    <scope>NUCLEOTIDE SEQUENCE</scope>
    <source>
        <strain evidence="2">CCMP645</strain>
    </source>
</reference>